<gene>
    <name evidence="2" type="ORF">PDE001_LOCUS10984</name>
</gene>
<reference evidence="2" key="1">
    <citation type="submission" date="2022-12" db="EMBL/GenBank/DDBJ databases">
        <authorList>
            <person name="Webb A."/>
        </authorList>
    </citation>
    <scope>NUCLEOTIDE SEQUENCE</scope>
    <source>
        <strain evidence="2">Pd1</strain>
    </source>
</reference>
<dbReference type="AlphaFoldDB" id="A0AAV0V9T5"/>
<evidence type="ECO:0000256" key="1">
    <source>
        <dbReference type="SAM" id="MobiDB-lite"/>
    </source>
</evidence>
<accession>A0AAV0V9T5</accession>
<keyword evidence="3" id="KW-1185">Reference proteome</keyword>
<evidence type="ECO:0000313" key="3">
    <source>
        <dbReference type="Proteomes" id="UP001162029"/>
    </source>
</evidence>
<dbReference type="EMBL" id="CANTFM010002337">
    <property type="protein sequence ID" value="CAI5745955.1"/>
    <property type="molecule type" value="Genomic_DNA"/>
</dbReference>
<feature type="compositionally biased region" description="Polar residues" evidence="1">
    <location>
        <begin position="49"/>
        <end position="65"/>
    </location>
</feature>
<feature type="region of interest" description="Disordered" evidence="1">
    <location>
        <begin position="1"/>
        <end position="100"/>
    </location>
</feature>
<dbReference type="Proteomes" id="UP001162029">
    <property type="component" value="Unassembled WGS sequence"/>
</dbReference>
<proteinExistence type="predicted"/>
<organism evidence="2 3">
    <name type="scientific">Peronospora destructor</name>
    <dbReference type="NCBI Taxonomy" id="86335"/>
    <lineage>
        <taxon>Eukaryota</taxon>
        <taxon>Sar</taxon>
        <taxon>Stramenopiles</taxon>
        <taxon>Oomycota</taxon>
        <taxon>Peronosporomycetes</taxon>
        <taxon>Peronosporales</taxon>
        <taxon>Peronosporaceae</taxon>
        <taxon>Peronospora</taxon>
    </lineage>
</organism>
<protein>
    <submittedName>
        <fullName evidence="2">Uncharacterized protein</fullName>
    </submittedName>
</protein>
<evidence type="ECO:0000313" key="2">
    <source>
        <dbReference type="EMBL" id="CAI5745955.1"/>
    </source>
</evidence>
<sequence>MNNPPYQPYGGPPLQQTHMSRTNAFHPLNLAQSNAPLSGSGGPAFARSGQPSTGSMNAPHQQQMGTGPRSLAPPNRSFSFDPSSHPWRRLHSNSAIIQCP</sequence>
<name>A0AAV0V9T5_9STRA</name>
<feature type="compositionally biased region" description="Pro residues" evidence="1">
    <location>
        <begin position="1"/>
        <end position="11"/>
    </location>
</feature>
<comment type="caution">
    <text evidence="2">The sequence shown here is derived from an EMBL/GenBank/DDBJ whole genome shotgun (WGS) entry which is preliminary data.</text>
</comment>